<dbReference type="InterPro" id="IPR050259">
    <property type="entry name" value="SDR"/>
</dbReference>
<sequence length="249" mass="27359">MKLKNKVSIITGSSSNIGEATAKLFAREGAKIVINCKTNEEGAKRVVKEIINLGGEAFYIKADLSFEDEVKNLFDEAVSKYGTVDILINNAGHGYDKDILETSKEEWYKTIDDCLINTVLCSKYAGKIMLKQKSGVILNTSSIRGISYAGREGLISYSAAKAAVINLTKTLAKRFAPYINVNAIAPGFVYKPMYDKFPKDLRDKLINATLNKRFVTVDEIAEGFLYLATAKAVTGQVLCIDGGFLLKQE</sequence>
<dbReference type="STRING" id="1618434.UR52_C0002G0005"/>
<dbReference type="InterPro" id="IPR002347">
    <property type="entry name" value="SDR_fam"/>
</dbReference>
<dbReference type="CDD" id="cd05233">
    <property type="entry name" value="SDR_c"/>
    <property type="match status" value="1"/>
</dbReference>
<evidence type="ECO:0000313" key="3">
    <source>
        <dbReference type="Proteomes" id="UP000034176"/>
    </source>
</evidence>
<dbReference type="Pfam" id="PF13561">
    <property type="entry name" value="adh_short_C2"/>
    <property type="match status" value="1"/>
</dbReference>
<proteinExistence type="inferred from homology"/>
<dbReference type="PATRIC" id="fig|1618434.3.peg.125"/>
<evidence type="ECO:0000256" key="1">
    <source>
        <dbReference type="ARBA" id="ARBA00006484"/>
    </source>
</evidence>
<accession>A0A0G0DX95</accession>
<comment type="caution">
    <text evidence="2">The sequence shown here is derived from an EMBL/GenBank/DDBJ whole genome shotgun (WGS) entry which is preliminary data.</text>
</comment>
<dbReference type="PANTHER" id="PTHR42879">
    <property type="entry name" value="3-OXOACYL-(ACYL-CARRIER-PROTEIN) REDUCTASE"/>
    <property type="match status" value="1"/>
</dbReference>
<organism evidence="2 3">
    <name type="scientific">Candidatus Gottesmanbacteria bacterium GW2011_GWA1_34_13</name>
    <dbReference type="NCBI Taxonomy" id="1618434"/>
    <lineage>
        <taxon>Bacteria</taxon>
        <taxon>Candidatus Gottesmaniibacteriota</taxon>
    </lineage>
</organism>
<dbReference type="SUPFAM" id="SSF51735">
    <property type="entry name" value="NAD(P)-binding Rossmann-fold domains"/>
    <property type="match status" value="1"/>
</dbReference>
<gene>
    <name evidence="2" type="ORF">UR52_C0002G0005</name>
</gene>
<dbReference type="InterPro" id="IPR036291">
    <property type="entry name" value="NAD(P)-bd_dom_sf"/>
</dbReference>
<dbReference type="Proteomes" id="UP000034176">
    <property type="component" value="Unassembled WGS sequence"/>
</dbReference>
<dbReference type="PRINTS" id="PR00080">
    <property type="entry name" value="SDRFAMILY"/>
</dbReference>
<name>A0A0G0DX95_9BACT</name>
<dbReference type="PRINTS" id="PR00081">
    <property type="entry name" value="GDHRDH"/>
</dbReference>
<reference evidence="2 3" key="1">
    <citation type="journal article" date="2015" name="Nature">
        <title>rRNA introns, odd ribosomes, and small enigmatic genomes across a large radiation of phyla.</title>
        <authorList>
            <person name="Brown C.T."/>
            <person name="Hug L.A."/>
            <person name="Thomas B.C."/>
            <person name="Sharon I."/>
            <person name="Castelle C.J."/>
            <person name="Singh A."/>
            <person name="Wilkins M.J."/>
            <person name="Williams K.H."/>
            <person name="Banfield J.F."/>
        </authorList>
    </citation>
    <scope>NUCLEOTIDE SEQUENCE [LARGE SCALE GENOMIC DNA]</scope>
</reference>
<evidence type="ECO:0000313" key="2">
    <source>
        <dbReference type="EMBL" id="KKP59777.1"/>
    </source>
</evidence>
<dbReference type="FunFam" id="3.40.50.720:FF:000084">
    <property type="entry name" value="Short-chain dehydrogenase reductase"/>
    <property type="match status" value="1"/>
</dbReference>
<comment type="similarity">
    <text evidence="1">Belongs to the short-chain dehydrogenases/reductases (SDR) family.</text>
</comment>
<dbReference type="AlphaFoldDB" id="A0A0G0DX95"/>
<protein>
    <recommendedName>
        <fullName evidence="4">3-oxoacyl-(Acyl-carrier-protein) reductase</fullName>
    </recommendedName>
</protein>
<evidence type="ECO:0008006" key="4">
    <source>
        <dbReference type="Google" id="ProtNLM"/>
    </source>
</evidence>
<dbReference type="EMBL" id="LBPN01000002">
    <property type="protein sequence ID" value="KKP59777.1"/>
    <property type="molecule type" value="Genomic_DNA"/>
</dbReference>
<dbReference type="Gene3D" id="3.40.50.720">
    <property type="entry name" value="NAD(P)-binding Rossmann-like Domain"/>
    <property type="match status" value="1"/>
</dbReference>
<dbReference type="PANTHER" id="PTHR42879:SF2">
    <property type="entry name" value="3-OXOACYL-[ACYL-CARRIER-PROTEIN] REDUCTASE FABG"/>
    <property type="match status" value="1"/>
</dbReference>